<feature type="region of interest" description="Disordered" evidence="1">
    <location>
        <begin position="575"/>
        <end position="614"/>
    </location>
</feature>
<name>A0A074ZNT5_OPIVI</name>
<keyword evidence="2" id="KW-0732">Signal</keyword>
<dbReference type="CTD" id="20319677"/>
<feature type="region of interest" description="Disordered" evidence="1">
    <location>
        <begin position="99"/>
        <end position="126"/>
    </location>
</feature>
<protein>
    <submittedName>
        <fullName evidence="3">Uncharacterized protein</fullName>
    </submittedName>
</protein>
<reference evidence="3 4" key="1">
    <citation type="submission" date="2013-11" db="EMBL/GenBank/DDBJ databases">
        <title>Opisthorchis viverrini - life in the bile duct.</title>
        <authorList>
            <person name="Young N.D."/>
            <person name="Nagarajan N."/>
            <person name="Lin S.J."/>
            <person name="Korhonen P.K."/>
            <person name="Jex A.R."/>
            <person name="Hall R.S."/>
            <person name="Safavi-Hemami H."/>
            <person name="Kaewkong W."/>
            <person name="Bertrand D."/>
            <person name="Gao S."/>
            <person name="Seet Q."/>
            <person name="Wongkham S."/>
            <person name="Teh B.T."/>
            <person name="Wongkham C."/>
            <person name="Intapan P.M."/>
            <person name="Maleewong W."/>
            <person name="Yang X."/>
            <person name="Hu M."/>
            <person name="Wang Z."/>
            <person name="Hofmann A."/>
            <person name="Sternberg P.W."/>
            <person name="Tan P."/>
            <person name="Wang J."/>
            <person name="Gasser R.B."/>
        </authorList>
    </citation>
    <scope>NUCLEOTIDE SEQUENCE [LARGE SCALE GENOMIC DNA]</scope>
</reference>
<feature type="compositionally biased region" description="Polar residues" evidence="1">
    <location>
        <begin position="587"/>
        <end position="606"/>
    </location>
</feature>
<organism evidence="3 4">
    <name type="scientific">Opisthorchis viverrini</name>
    <name type="common">Southeast Asian liver fluke</name>
    <dbReference type="NCBI Taxonomy" id="6198"/>
    <lineage>
        <taxon>Eukaryota</taxon>
        <taxon>Metazoa</taxon>
        <taxon>Spiralia</taxon>
        <taxon>Lophotrochozoa</taxon>
        <taxon>Platyhelminthes</taxon>
        <taxon>Trematoda</taxon>
        <taxon>Digenea</taxon>
        <taxon>Opisthorchiida</taxon>
        <taxon>Opisthorchiata</taxon>
        <taxon>Opisthorchiidae</taxon>
        <taxon>Opisthorchis</taxon>
    </lineage>
</organism>
<feature type="region of interest" description="Disordered" evidence="1">
    <location>
        <begin position="785"/>
        <end position="825"/>
    </location>
</feature>
<dbReference type="AlphaFoldDB" id="A0A074ZNT5"/>
<feature type="compositionally biased region" description="Polar residues" evidence="1">
    <location>
        <begin position="256"/>
        <end position="272"/>
    </location>
</feature>
<feature type="compositionally biased region" description="Basic and acidic residues" evidence="1">
    <location>
        <begin position="246"/>
        <end position="255"/>
    </location>
</feature>
<dbReference type="Proteomes" id="UP000054324">
    <property type="component" value="Unassembled WGS sequence"/>
</dbReference>
<sequence length="914" mass="101822">MIVLIQPNEMHLFVVTILGGLLCSQVFGNPQLDSLRSDQAGLNSKEVIHNSKESSLNEETQSHGVANTDVHNADLEDEEHTAEANDPASKLSAHFFAGSQGKTKFSPPKPDASNLQSISTRHTKNSAEPAIGWKRSFRKPRKRTQADGLSKPTLKCPCTYKELRVIMNVLEKAEYVLEDTLLFLKRTRGLEKTISNLLDSMDRTLRNPQLKHFKKDQIDLHSNKIIHISGESSANEKNGLPNSGDESPKLKDKTTNADVSSMKQNKSSTPNTHKADSQKPGNKNSGDNIDRVKIWRPKFEVLGKPPTTDIPSNDPDVGKPSGCPCTYSKLRTLVKSLRNAEYVLEDVLLYLRRTRKLEEFVSSNPQPKIFQKPHTGLHADTVVHKSNELPVDELTVSQAAVSKNAEQEETIPENFEATKEVSANPSVNNSEQIVPSNGDANGADSRSPSIHNPRWPIQHAERWRSNVDILLENPDPVVLNEDSDGDLHPGCPCSYGKLRTLVNTVRNAEYVLEDVILHLKRTRKLEKVVSAVLNSVDRILRGTHLPMNEQTVLPATVSENAEQRETIPENFEATKEVSANSSANNSEQILPSNGDANGADSRSPSIHNPRRPIQHAERWRSNVDIILENPDTVVLNEDSDGDPQPDYPCSYGKLRTLVNTVRNAEYVLEDVILHLKRTRKLEKVVSTVLNSVDRILRGTHLPILHTCYVEWKNLFCTTSLARNVLTCFTGNPQLKLFQKHQTGFHVDNIVHNSNESPRNEQTVLPATVSENAEQEETIPENYEATKEVSANSSANNSEQILPSNGDANGADSRSPSIHNPRWPIQNTERLGSNVDILLERPDPVVLNDDLDGKPQPGCPCSCGKLRTLVNTVRNAEYVLEEVMLHLKRTRKFEKLVSAVLNSVDRILRGTHLPI</sequence>
<accession>A0A074ZNT5</accession>
<evidence type="ECO:0000256" key="1">
    <source>
        <dbReference type="SAM" id="MobiDB-lite"/>
    </source>
</evidence>
<gene>
    <name evidence="3" type="ORF">T265_05495</name>
</gene>
<evidence type="ECO:0000313" key="3">
    <source>
        <dbReference type="EMBL" id="KER27457.1"/>
    </source>
</evidence>
<feature type="region of interest" description="Disordered" evidence="1">
    <location>
        <begin position="229"/>
        <end position="290"/>
    </location>
</feature>
<feature type="region of interest" description="Disordered" evidence="1">
    <location>
        <begin position="420"/>
        <end position="454"/>
    </location>
</feature>
<dbReference type="EMBL" id="KL596722">
    <property type="protein sequence ID" value="KER27457.1"/>
    <property type="molecule type" value="Genomic_DNA"/>
</dbReference>
<evidence type="ECO:0000256" key="2">
    <source>
        <dbReference type="SAM" id="SignalP"/>
    </source>
</evidence>
<dbReference type="KEGG" id="ovi:T265_05495"/>
<evidence type="ECO:0000313" key="4">
    <source>
        <dbReference type="Proteomes" id="UP000054324"/>
    </source>
</evidence>
<dbReference type="OrthoDB" id="6311984at2759"/>
<dbReference type="GeneID" id="20319677"/>
<feature type="compositionally biased region" description="Polar residues" evidence="1">
    <location>
        <begin position="230"/>
        <end position="245"/>
    </location>
</feature>
<dbReference type="RefSeq" id="XP_009168781.1">
    <property type="nucleotide sequence ID" value="XM_009170517.1"/>
</dbReference>
<feature type="signal peptide" evidence="2">
    <location>
        <begin position="1"/>
        <end position="28"/>
    </location>
</feature>
<feature type="chain" id="PRO_5001705483" evidence="2">
    <location>
        <begin position="29"/>
        <end position="914"/>
    </location>
</feature>
<keyword evidence="4" id="KW-1185">Reference proteome</keyword>
<feature type="compositionally biased region" description="Polar residues" evidence="1">
    <location>
        <begin position="421"/>
        <end position="450"/>
    </location>
</feature>
<proteinExistence type="predicted"/>
<feature type="compositionally biased region" description="Polar residues" evidence="1">
    <location>
        <begin position="798"/>
        <end position="817"/>
    </location>
</feature>